<proteinExistence type="predicted"/>
<evidence type="ECO:0000313" key="2">
    <source>
        <dbReference type="Proteomes" id="UP000747542"/>
    </source>
</evidence>
<gene>
    <name evidence="1" type="ORF">Hamer_G017893</name>
</gene>
<accession>A0A8J5N4W3</accession>
<comment type="caution">
    <text evidence="1">The sequence shown here is derived from an EMBL/GenBank/DDBJ whole genome shotgun (WGS) entry which is preliminary data.</text>
</comment>
<keyword evidence="2" id="KW-1185">Reference proteome</keyword>
<dbReference type="AlphaFoldDB" id="A0A8J5N4W3"/>
<sequence length="78" mass="8480">MMVVSLGTTEGTDGAGEGFLSCVDQQVSLESTGEGELFLAVTTTMLRRLNSMKMNVQEQVLVVTLRIQGKKCKEIIEV</sequence>
<organism evidence="1 2">
    <name type="scientific">Homarus americanus</name>
    <name type="common">American lobster</name>
    <dbReference type="NCBI Taxonomy" id="6706"/>
    <lineage>
        <taxon>Eukaryota</taxon>
        <taxon>Metazoa</taxon>
        <taxon>Ecdysozoa</taxon>
        <taxon>Arthropoda</taxon>
        <taxon>Crustacea</taxon>
        <taxon>Multicrustacea</taxon>
        <taxon>Malacostraca</taxon>
        <taxon>Eumalacostraca</taxon>
        <taxon>Eucarida</taxon>
        <taxon>Decapoda</taxon>
        <taxon>Pleocyemata</taxon>
        <taxon>Astacidea</taxon>
        <taxon>Nephropoidea</taxon>
        <taxon>Nephropidae</taxon>
        <taxon>Homarus</taxon>
    </lineage>
</organism>
<dbReference type="EMBL" id="JAHLQT010010216">
    <property type="protein sequence ID" value="KAG7172913.1"/>
    <property type="molecule type" value="Genomic_DNA"/>
</dbReference>
<evidence type="ECO:0000313" key="1">
    <source>
        <dbReference type="EMBL" id="KAG7172913.1"/>
    </source>
</evidence>
<name>A0A8J5N4W3_HOMAM</name>
<reference evidence="1" key="1">
    <citation type="journal article" date="2021" name="Sci. Adv.">
        <title>The American lobster genome reveals insights on longevity, neural, and immune adaptations.</title>
        <authorList>
            <person name="Polinski J.M."/>
            <person name="Zimin A.V."/>
            <person name="Clark K.F."/>
            <person name="Kohn A.B."/>
            <person name="Sadowski N."/>
            <person name="Timp W."/>
            <person name="Ptitsyn A."/>
            <person name="Khanna P."/>
            <person name="Romanova D.Y."/>
            <person name="Williams P."/>
            <person name="Greenwood S.J."/>
            <person name="Moroz L.L."/>
            <person name="Walt D.R."/>
            <person name="Bodnar A.G."/>
        </authorList>
    </citation>
    <scope>NUCLEOTIDE SEQUENCE</scope>
    <source>
        <strain evidence="1">GMGI-L3</strain>
    </source>
</reference>
<dbReference type="Proteomes" id="UP000747542">
    <property type="component" value="Unassembled WGS sequence"/>
</dbReference>
<protein>
    <submittedName>
        <fullName evidence="1">Uncharacterized protein</fullName>
    </submittedName>
</protein>